<comment type="caution">
    <text evidence="1">The sequence shown here is derived from an EMBL/GenBank/DDBJ whole genome shotgun (WGS) entry which is preliminary data.</text>
</comment>
<reference evidence="1" key="1">
    <citation type="journal article" date="2015" name="Nature">
        <title>Complex archaea that bridge the gap between prokaryotes and eukaryotes.</title>
        <authorList>
            <person name="Spang A."/>
            <person name="Saw J.H."/>
            <person name="Jorgensen S.L."/>
            <person name="Zaremba-Niedzwiedzka K."/>
            <person name="Martijn J."/>
            <person name="Lind A.E."/>
            <person name="van Eijk R."/>
            <person name="Schleper C."/>
            <person name="Guy L."/>
            <person name="Ettema T.J."/>
        </authorList>
    </citation>
    <scope>NUCLEOTIDE SEQUENCE</scope>
</reference>
<evidence type="ECO:0000313" key="1">
    <source>
        <dbReference type="EMBL" id="KKL81330.1"/>
    </source>
</evidence>
<name>A0A0F9HI57_9ZZZZ</name>
<sequence>MVDKSKDGLSFERLEDGDGSVCVTIIDKNNEVTCIELDADVWVSVVASVCGAGENGDSLRRAENFHAFGRDEAPTSI</sequence>
<protein>
    <submittedName>
        <fullName evidence="1">Uncharacterized protein</fullName>
    </submittedName>
</protein>
<dbReference type="EMBL" id="LAZR01022593">
    <property type="protein sequence ID" value="KKL81330.1"/>
    <property type="molecule type" value="Genomic_DNA"/>
</dbReference>
<organism evidence="1">
    <name type="scientific">marine sediment metagenome</name>
    <dbReference type="NCBI Taxonomy" id="412755"/>
    <lineage>
        <taxon>unclassified sequences</taxon>
        <taxon>metagenomes</taxon>
        <taxon>ecological metagenomes</taxon>
    </lineage>
</organism>
<proteinExistence type="predicted"/>
<dbReference type="AlphaFoldDB" id="A0A0F9HI57"/>
<accession>A0A0F9HI57</accession>
<gene>
    <name evidence="1" type="ORF">LCGC14_1995780</name>
</gene>